<accession>A0A846WZ02</accession>
<dbReference type="PANTHER" id="PTHR30595:SF6">
    <property type="entry name" value="SCHLAFEN ALBA-2 DOMAIN-CONTAINING PROTEIN"/>
    <property type="match status" value="1"/>
</dbReference>
<dbReference type="InterPro" id="IPR054760">
    <property type="entry name" value="DIP2311-like_C"/>
</dbReference>
<gene>
    <name evidence="4" type="ORF">HF999_08850</name>
</gene>
<evidence type="ECO:0000259" key="2">
    <source>
        <dbReference type="Pfam" id="PF18685"/>
    </source>
</evidence>
<evidence type="ECO:0000259" key="3">
    <source>
        <dbReference type="Pfam" id="PF22168"/>
    </source>
</evidence>
<feature type="domain" description="Transcriptional regulator DIP2311-like C-terminal" evidence="3">
    <location>
        <begin position="512"/>
        <end position="567"/>
    </location>
</feature>
<dbReference type="AlphaFoldDB" id="A0A846WZ02"/>
<sequence length="571" mass="62775">MRPWSMDQRQKLEESVEAILASESDGSLLLTREHQAIDFKEEAGRRIGKIIEPGSPQNPEAAKKLADEVACFANTPGGGALILGVEDRTGALIGTELDVDWLRQRIHRAVDIAPDIRERRVGGQRLLVLFVAESPEPVTDSGDRIRWRVGDSCVAVDRAEWWEHRSTRLGYDPMGAASDRGLTDVTPRALALVREYVPGGDDLSAEQLIRRIGGLRSDGRLSAAAALLLTPVGWSAIDLTTLEVPGGALLGREAARQDQSLIEQLEYIETALNARNLPISRTDRFAATPIREVPQQAAREAILNGLVHRDWNRREPTEVRWISADSTLLVRSPGGFSGEVSERNVLSSRHARYPALADLFRALGLVEKQGLGVDRMYQAMIVVGHRPPRIVEVSGPHVECVLVGGEPVNPVVELVRAIRPVARQDDFRIAIIVFVLLREPYLTIDTLAEVLQAHAEEARDAVRSAMQTTVDDEPLIVEYKDVWMFGPGAWARAVAAGSGTRLDPAMAHASTAPDTLRAVVEHWLSTHEAVTSGDLMEVTGVSRGTAQRFLREQGWLSSEGAGRTTRFVRRK</sequence>
<evidence type="ECO:0000313" key="4">
    <source>
        <dbReference type="EMBL" id="NKY18477.1"/>
    </source>
</evidence>
<comment type="caution">
    <text evidence="4">The sequence shown here is derived from an EMBL/GenBank/DDBJ whole genome shotgun (WGS) entry which is preliminary data.</text>
</comment>
<evidence type="ECO:0000259" key="1">
    <source>
        <dbReference type="Pfam" id="PF04326"/>
    </source>
</evidence>
<protein>
    <submittedName>
        <fullName evidence="4">Transcriptional regulator</fullName>
    </submittedName>
</protein>
<dbReference type="Gene3D" id="3.30.950.30">
    <property type="entry name" value="Schlafen, AAA domain"/>
    <property type="match status" value="1"/>
</dbReference>
<dbReference type="PANTHER" id="PTHR30595">
    <property type="entry name" value="GLPR-RELATED TRANSCRIPTIONAL REPRESSOR"/>
    <property type="match status" value="1"/>
</dbReference>
<dbReference type="Gene3D" id="1.10.10.10">
    <property type="entry name" value="Winged helix-like DNA-binding domain superfamily/Winged helix DNA-binding domain"/>
    <property type="match status" value="1"/>
</dbReference>
<feature type="domain" description="Schlafen AlbA-2" evidence="1">
    <location>
        <begin position="33"/>
        <end position="156"/>
    </location>
</feature>
<dbReference type="Proteomes" id="UP000582646">
    <property type="component" value="Unassembled WGS sequence"/>
</dbReference>
<dbReference type="InterPro" id="IPR040728">
    <property type="entry name" value="DUF5635"/>
</dbReference>
<dbReference type="InterPro" id="IPR007421">
    <property type="entry name" value="Schlafen_AlbA_2_dom"/>
</dbReference>
<dbReference type="InterPro" id="IPR038475">
    <property type="entry name" value="RecG_C_sf"/>
</dbReference>
<dbReference type="Gene3D" id="1.10.10.2340">
    <property type="match status" value="1"/>
</dbReference>
<dbReference type="Pfam" id="PF04326">
    <property type="entry name" value="SLFN_AlbA_2"/>
    <property type="match status" value="1"/>
</dbReference>
<keyword evidence="5" id="KW-1185">Reference proteome</keyword>
<dbReference type="Pfam" id="PF18685">
    <property type="entry name" value="DUF5635"/>
    <property type="match status" value="1"/>
</dbReference>
<dbReference type="InterPro" id="IPR036388">
    <property type="entry name" value="WH-like_DNA-bd_sf"/>
</dbReference>
<evidence type="ECO:0000313" key="5">
    <source>
        <dbReference type="Proteomes" id="UP000582646"/>
    </source>
</evidence>
<dbReference type="Gene3D" id="3.30.565.60">
    <property type="match status" value="1"/>
</dbReference>
<proteinExistence type="predicted"/>
<dbReference type="Gene3D" id="6.10.10.130">
    <property type="match status" value="1"/>
</dbReference>
<dbReference type="EMBL" id="JAAXOQ010000009">
    <property type="protein sequence ID" value="NKY18477.1"/>
    <property type="molecule type" value="Genomic_DNA"/>
</dbReference>
<dbReference type="InterPro" id="IPR038461">
    <property type="entry name" value="Schlafen_AlbA_2_dom_sf"/>
</dbReference>
<name>A0A846WZ02_9ACTN</name>
<feature type="domain" description="DUF5635" evidence="2">
    <location>
        <begin position="410"/>
        <end position="489"/>
    </location>
</feature>
<dbReference type="Pfam" id="PF22168">
    <property type="entry name" value="DIP2311-like_C"/>
    <property type="match status" value="1"/>
</dbReference>
<reference evidence="4 5" key="1">
    <citation type="submission" date="2020-04" db="EMBL/GenBank/DDBJ databases">
        <title>MicrobeNet Type strains.</title>
        <authorList>
            <person name="Nicholson A.C."/>
        </authorList>
    </citation>
    <scope>NUCLEOTIDE SEQUENCE [LARGE SCALE GENOMIC DNA]</scope>
    <source>
        <strain evidence="4 5">DSM 44113</strain>
    </source>
</reference>
<organism evidence="4 5">
    <name type="scientific">Tsukamurella spumae</name>
    <dbReference type="NCBI Taxonomy" id="44753"/>
    <lineage>
        <taxon>Bacteria</taxon>
        <taxon>Bacillati</taxon>
        <taxon>Actinomycetota</taxon>
        <taxon>Actinomycetes</taxon>
        <taxon>Mycobacteriales</taxon>
        <taxon>Tsukamurellaceae</taxon>
        <taxon>Tsukamurella</taxon>
    </lineage>
</organism>
<dbReference type="Pfam" id="PF13749">
    <property type="entry name" value="HATPase_c_4"/>
    <property type="match status" value="1"/>
</dbReference>